<feature type="signal peptide" evidence="1">
    <location>
        <begin position="1"/>
        <end position="20"/>
    </location>
</feature>
<dbReference type="KEGG" id="chyd:H4K34_15555"/>
<evidence type="ECO:0008006" key="4">
    <source>
        <dbReference type="Google" id="ProtNLM"/>
    </source>
</evidence>
<protein>
    <recommendedName>
        <fullName evidence="4">TonB C-terminal domain-containing protein</fullName>
    </recommendedName>
</protein>
<dbReference type="AlphaFoldDB" id="A0A7H0VDH6"/>
<dbReference type="RefSeq" id="WP_210758309.1">
    <property type="nucleotide sequence ID" value="NZ_CP060139.1"/>
</dbReference>
<organism evidence="2 3">
    <name type="scientific">Croceimicrobium hydrocarbonivorans</name>
    <dbReference type="NCBI Taxonomy" id="2761580"/>
    <lineage>
        <taxon>Bacteria</taxon>
        <taxon>Pseudomonadati</taxon>
        <taxon>Bacteroidota</taxon>
        <taxon>Flavobacteriia</taxon>
        <taxon>Flavobacteriales</taxon>
        <taxon>Owenweeksiaceae</taxon>
        <taxon>Croceimicrobium</taxon>
    </lineage>
</organism>
<proteinExistence type="predicted"/>
<evidence type="ECO:0000313" key="3">
    <source>
        <dbReference type="Proteomes" id="UP000516305"/>
    </source>
</evidence>
<dbReference type="Proteomes" id="UP000516305">
    <property type="component" value="Chromosome"/>
</dbReference>
<feature type="chain" id="PRO_5028870239" description="TonB C-terminal domain-containing protein" evidence="1">
    <location>
        <begin position="21"/>
        <end position="114"/>
    </location>
</feature>
<keyword evidence="3" id="KW-1185">Reference proteome</keyword>
<reference evidence="2 3" key="1">
    <citation type="submission" date="2020-08" db="EMBL/GenBank/DDBJ databases">
        <title>Croceimicrobium hydrocarbonivorans gen. nov., sp. nov., a novel marine bacterium isolated from a bacterial consortium that degrades polyethylene terephthalate.</title>
        <authorList>
            <person name="Liu R."/>
        </authorList>
    </citation>
    <scope>NUCLEOTIDE SEQUENCE [LARGE SCALE GENOMIC DNA]</scope>
    <source>
        <strain evidence="2 3">A20-9</strain>
    </source>
</reference>
<gene>
    <name evidence="2" type="ORF">H4K34_15555</name>
</gene>
<evidence type="ECO:0000256" key="1">
    <source>
        <dbReference type="SAM" id="SignalP"/>
    </source>
</evidence>
<accession>A0A7H0VDH6</accession>
<sequence length="114" mass="12574">MKSLKIFFLALCLSTSSVFAGNDSLSTEQKVQTQVAQQISARLQIPSEMIGQMHNEQALVQVEVAKNHQLKVISVDCGNGVADLLLKKALEKLAIYLPDDSEGQSFELLLNLHY</sequence>
<dbReference type="EMBL" id="CP060139">
    <property type="protein sequence ID" value="QNR23774.1"/>
    <property type="molecule type" value="Genomic_DNA"/>
</dbReference>
<evidence type="ECO:0000313" key="2">
    <source>
        <dbReference type="EMBL" id="QNR23774.1"/>
    </source>
</evidence>
<name>A0A7H0VDH6_9FLAO</name>
<keyword evidence="1" id="KW-0732">Signal</keyword>